<evidence type="ECO:0000259" key="12">
    <source>
        <dbReference type="PROSITE" id="PS50089"/>
    </source>
</evidence>
<keyword evidence="17" id="KW-1185">Reference proteome</keyword>
<dbReference type="SUPFAM" id="SSF90229">
    <property type="entry name" value="CCCH zinc finger"/>
    <property type="match status" value="1"/>
</dbReference>
<dbReference type="InterPro" id="IPR001878">
    <property type="entry name" value="Znf_CCHC"/>
</dbReference>
<organism evidence="16 17">
    <name type="scientific">Chloropicon primus</name>
    <dbReference type="NCBI Taxonomy" id="1764295"/>
    <lineage>
        <taxon>Eukaryota</taxon>
        <taxon>Viridiplantae</taxon>
        <taxon>Chlorophyta</taxon>
        <taxon>Chloropicophyceae</taxon>
        <taxon>Chloropicales</taxon>
        <taxon>Chloropicaceae</taxon>
        <taxon>Chloropicon</taxon>
    </lineage>
</organism>
<dbReference type="Pfam" id="PF21235">
    <property type="entry name" value="UBA_ARI1"/>
    <property type="match status" value="1"/>
</dbReference>
<dbReference type="EMBL" id="CP031036">
    <property type="protein sequence ID" value="QDZ19976.1"/>
    <property type="molecule type" value="Genomic_DNA"/>
</dbReference>
<dbReference type="STRING" id="1764295.A0A5B8MHM8"/>
<dbReference type="GO" id="GO:0034247">
    <property type="term" value="P:snoRNA splicing"/>
    <property type="evidence" value="ECO:0007669"/>
    <property type="project" value="TreeGrafter"/>
</dbReference>
<dbReference type="SMART" id="SM00356">
    <property type="entry name" value="ZnF_C3H1"/>
    <property type="match status" value="1"/>
</dbReference>
<evidence type="ECO:0000256" key="5">
    <source>
        <dbReference type="ARBA" id="ARBA00022723"/>
    </source>
</evidence>
<dbReference type="Pfam" id="PF00642">
    <property type="entry name" value="zf-CCCH"/>
    <property type="match status" value="1"/>
</dbReference>
<feature type="region of interest" description="Disordered" evidence="11">
    <location>
        <begin position="1"/>
        <end position="34"/>
    </location>
</feature>
<keyword evidence="9 10" id="KW-0862">Zinc</keyword>
<dbReference type="GO" id="GO:0003676">
    <property type="term" value="F:nucleic acid binding"/>
    <property type="evidence" value="ECO:0007669"/>
    <property type="project" value="InterPro"/>
</dbReference>
<evidence type="ECO:0000256" key="7">
    <source>
        <dbReference type="ARBA" id="ARBA00022771"/>
    </source>
</evidence>
<keyword evidence="5 10" id="KW-0479">Metal-binding</keyword>
<dbReference type="PANTHER" id="PTHR12930">
    <property type="entry name" value="ZINC FINGER PROTEIN 183"/>
    <property type="match status" value="1"/>
</dbReference>
<dbReference type="Gene3D" id="3.30.40.10">
    <property type="entry name" value="Zinc/RING finger domain, C3HC4 (zinc finger)"/>
    <property type="match status" value="2"/>
</dbReference>
<dbReference type="SUPFAM" id="SSF57850">
    <property type="entry name" value="RING/U-box"/>
    <property type="match status" value="4"/>
</dbReference>
<dbReference type="SMART" id="SM00184">
    <property type="entry name" value="RING"/>
    <property type="match status" value="3"/>
</dbReference>
<feature type="domain" description="RING-type" evidence="15">
    <location>
        <begin position="133"/>
        <end position="349"/>
    </location>
</feature>
<evidence type="ECO:0000256" key="8">
    <source>
        <dbReference type="ARBA" id="ARBA00022786"/>
    </source>
</evidence>
<evidence type="ECO:0000256" key="4">
    <source>
        <dbReference type="ARBA" id="ARBA00022679"/>
    </source>
</evidence>
<feature type="region of interest" description="Disordered" evidence="11">
    <location>
        <begin position="541"/>
        <end position="603"/>
    </location>
</feature>
<dbReference type="Pfam" id="PF00097">
    <property type="entry name" value="zf-C3HC4"/>
    <property type="match status" value="1"/>
</dbReference>
<evidence type="ECO:0000256" key="10">
    <source>
        <dbReference type="PROSITE-ProRule" id="PRU00723"/>
    </source>
</evidence>
<dbReference type="EC" id="2.3.2.31" evidence="3"/>
<dbReference type="GO" id="GO:0008270">
    <property type="term" value="F:zinc ion binding"/>
    <property type="evidence" value="ECO:0007669"/>
    <property type="project" value="UniProtKB-KW"/>
</dbReference>
<dbReference type="Proteomes" id="UP000316726">
    <property type="component" value="Chromosome 3"/>
</dbReference>
<dbReference type="InterPro" id="IPR013083">
    <property type="entry name" value="Znf_RING/FYVE/PHD"/>
</dbReference>
<dbReference type="AlphaFoldDB" id="A0A5B8MHM8"/>
<dbReference type="FunFam" id="1.20.120.1750:FF:000027">
    <property type="entry name" value="RBR-type E3 ubiquitin transferase"/>
    <property type="match status" value="1"/>
</dbReference>
<dbReference type="PROSITE" id="PS00518">
    <property type="entry name" value="ZF_RING_1"/>
    <property type="match status" value="1"/>
</dbReference>
<evidence type="ECO:0000313" key="16">
    <source>
        <dbReference type="EMBL" id="QDZ19976.1"/>
    </source>
</evidence>
<feature type="compositionally biased region" description="Low complexity" evidence="11">
    <location>
        <begin position="1"/>
        <end position="10"/>
    </location>
</feature>
<dbReference type="Pfam" id="PF19422">
    <property type="entry name" value="Ariadne"/>
    <property type="match status" value="1"/>
</dbReference>
<gene>
    <name evidence="16" type="ORF">A3770_03p24940</name>
</gene>
<dbReference type="InterPro" id="IPR018957">
    <property type="entry name" value="Znf_C3HC4_RING-type"/>
</dbReference>
<keyword evidence="6" id="KW-0677">Repeat</keyword>
<dbReference type="OrthoDB" id="10009520at2759"/>
<evidence type="ECO:0000256" key="3">
    <source>
        <dbReference type="ARBA" id="ARBA00012251"/>
    </source>
</evidence>
<evidence type="ECO:0000256" key="6">
    <source>
        <dbReference type="ARBA" id="ARBA00022737"/>
    </source>
</evidence>
<evidence type="ECO:0000259" key="13">
    <source>
        <dbReference type="PROSITE" id="PS50103"/>
    </source>
</evidence>
<feature type="compositionally biased region" description="Acidic residues" evidence="11">
    <location>
        <begin position="11"/>
        <end position="21"/>
    </location>
</feature>
<dbReference type="InterPro" id="IPR001841">
    <property type="entry name" value="Znf_RING"/>
</dbReference>
<evidence type="ECO:0000256" key="9">
    <source>
        <dbReference type="ARBA" id="ARBA00022833"/>
    </source>
</evidence>
<dbReference type="GO" id="GO:0005684">
    <property type="term" value="C:U2-type spliceosomal complex"/>
    <property type="evidence" value="ECO:0007669"/>
    <property type="project" value="TreeGrafter"/>
</dbReference>
<protein>
    <recommendedName>
        <fullName evidence="3">RBR-type E3 ubiquitin transferase</fullName>
        <ecNumber evidence="3">2.3.2.31</ecNumber>
    </recommendedName>
</protein>
<feature type="domain" description="RING-type" evidence="12">
    <location>
        <begin position="137"/>
        <end position="182"/>
    </location>
</feature>
<dbReference type="FunFam" id="3.30.40.10:FF:000019">
    <property type="entry name" value="RBR-type E3 ubiquitin transferase"/>
    <property type="match status" value="1"/>
</dbReference>
<evidence type="ECO:0000256" key="11">
    <source>
        <dbReference type="SAM" id="MobiDB-lite"/>
    </source>
</evidence>
<dbReference type="InterPro" id="IPR048962">
    <property type="entry name" value="ARIH1-like_UBL"/>
</dbReference>
<keyword evidence="8" id="KW-0833">Ubl conjugation pathway</keyword>
<dbReference type="InterPro" id="IPR027370">
    <property type="entry name" value="Znf-RING_euk"/>
</dbReference>
<feature type="domain" description="CCHC-type" evidence="14">
    <location>
        <begin position="259"/>
        <end position="272"/>
    </location>
</feature>
<dbReference type="SMART" id="SM00647">
    <property type="entry name" value="IBR"/>
    <property type="match status" value="2"/>
</dbReference>
<dbReference type="InterPro" id="IPR039971">
    <property type="entry name" value="CWC24-like"/>
</dbReference>
<evidence type="ECO:0000313" key="17">
    <source>
        <dbReference type="Proteomes" id="UP000316726"/>
    </source>
</evidence>
<dbReference type="InterPro" id="IPR017907">
    <property type="entry name" value="Znf_RING_CS"/>
</dbReference>
<dbReference type="InterPro" id="IPR000571">
    <property type="entry name" value="Znf_CCCH"/>
</dbReference>
<dbReference type="InterPro" id="IPR036855">
    <property type="entry name" value="Znf_CCCH_sf"/>
</dbReference>
<evidence type="ECO:0000259" key="15">
    <source>
        <dbReference type="PROSITE" id="PS51873"/>
    </source>
</evidence>
<keyword evidence="7 10" id="KW-0863">Zinc-finger</keyword>
<dbReference type="CDD" id="cd22583">
    <property type="entry name" value="Rcat_RBR_ARI7-like"/>
    <property type="match status" value="1"/>
</dbReference>
<dbReference type="PROSITE" id="PS50103">
    <property type="entry name" value="ZF_C3H1"/>
    <property type="match status" value="1"/>
</dbReference>
<dbReference type="Gene3D" id="1.20.120.1750">
    <property type="match status" value="1"/>
</dbReference>
<dbReference type="GO" id="GO:0061630">
    <property type="term" value="F:ubiquitin protein ligase activity"/>
    <property type="evidence" value="ECO:0007669"/>
    <property type="project" value="UniProtKB-EC"/>
</dbReference>
<evidence type="ECO:0000256" key="1">
    <source>
        <dbReference type="ARBA" id="ARBA00001798"/>
    </source>
</evidence>
<dbReference type="Pfam" id="PF22191">
    <property type="entry name" value="IBR_1"/>
    <property type="match status" value="1"/>
</dbReference>
<feature type="compositionally biased region" description="Basic residues" evidence="11">
    <location>
        <begin position="552"/>
        <end position="563"/>
    </location>
</feature>
<evidence type="ECO:0000259" key="14">
    <source>
        <dbReference type="PROSITE" id="PS50158"/>
    </source>
</evidence>
<reference evidence="16 17" key="1">
    <citation type="submission" date="2018-07" db="EMBL/GenBank/DDBJ databases">
        <title>The complete nuclear genome of the prasinophyte Chloropicon primus (CCMP1205).</title>
        <authorList>
            <person name="Pombert J.-F."/>
            <person name="Otis C."/>
            <person name="Turmel M."/>
            <person name="Lemieux C."/>
        </authorList>
    </citation>
    <scope>NUCLEOTIDE SEQUENCE [LARGE SCALE GENOMIC DNA]</scope>
    <source>
        <strain evidence="16 17">CCMP1205</strain>
    </source>
</reference>
<feature type="compositionally biased region" description="Basic and acidic residues" evidence="11">
    <location>
        <begin position="841"/>
        <end position="857"/>
    </location>
</feature>
<proteinExistence type="predicted"/>
<dbReference type="InterPro" id="IPR044066">
    <property type="entry name" value="TRIAD_supradom"/>
</dbReference>
<feature type="region of interest" description="Disordered" evidence="11">
    <location>
        <begin position="840"/>
        <end position="903"/>
    </location>
</feature>
<dbReference type="Pfam" id="PF01485">
    <property type="entry name" value="IBR"/>
    <property type="match status" value="1"/>
</dbReference>
<keyword evidence="4" id="KW-0808">Transferase</keyword>
<dbReference type="CDD" id="cd20346">
    <property type="entry name" value="BRcat_RBR_ANKIB1"/>
    <property type="match status" value="1"/>
</dbReference>
<dbReference type="PROSITE" id="PS50158">
    <property type="entry name" value="ZF_CCHC"/>
    <property type="match status" value="1"/>
</dbReference>
<accession>A0A5B8MHM8</accession>
<dbReference type="PROSITE" id="PS51873">
    <property type="entry name" value="TRIAD"/>
    <property type="match status" value="1"/>
</dbReference>
<name>A0A5B8MHM8_9CHLO</name>
<comment type="catalytic activity">
    <reaction evidence="1">
        <text>[E2 ubiquitin-conjugating enzyme]-S-ubiquitinyl-L-cysteine + [acceptor protein]-L-lysine = [E2 ubiquitin-conjugating enzyme]-L-cysteine + [acceptor protein]-N(6)-ubiquitinyl-L-lysine.</text>
        <dbReference type="EC" id="2.3.2.31"/>
    </reaction>
</comment>
<dbReference type="InterPro" id="IPR045840">
    <property type="entry name" value="Ariadne"/>
</dbReference>
<evidence type="ECO:0000256" key="2">
    <source>
        <dbReference type="ARBA" id="ARBA00003976"/>
    </source>
</evidence>
<dbReference type="CDD" id="cd16539">
    <property type="entry name" value="RING-HC_RNF113A_B"/>
    <property type="match status" value="1"/>
</dbReference>
<dbReference type="Pfam" id="PF13445">
    <property type="entry name" value="zf-RING_UBOX"/>
    <property type="match status" value="1"/>
</dbReference>
<dbReference type="PROSITE" id="PS50089">
    <property type="entry name" value="ZF_RING_2"/>
    <property type="match status" value="2"/>
</dbReference>
<dbReference type="InterPro" id="IPR002867">
    <property type="entry name" value="IBR_dom"/>
</dbReference>
<sequence>MASIISISDSSYEDEDFDSDGEQGMFSDVSSEEDTLMTVEDSEHISGSARKSRFACLDEATVMAKAETLVAKASSLLSLPSSSSKALLRYYKWDENRLSDVWFSDEAKVREAVGLKGESHSAGEESTSTSGGQASLCGICFENYPKEEMFAMECGHAFCRTCWRSYAENAIDEGAGSLQLRCINPDCKLLVMEDVMLSLLGEGRHREKYLQFSMRSFVDGSRMLQWCPAPGCTKVIECFDHPGSETPFDVQCNCGHGFCFTCGEESHRPADCTMRKNWIIKNSNESENLNWILSNSKPCPKCKRPIEKNYGCMHMTCAVCKYEFCWLCLGAWKDHGERTGGFYSCNKYEGKGSKDKDKKRRDFGRVSLERYMHYFERWNANKTSCAKACETHSRFLGLEDSLTAVSHNTGAPMSQLAFISEACNQVIECRKTLMWTYTYGYYNFDKNKAGNMKEFFEFLQGDAEYNLELLHNCVEVELQKYAEDGCGEVTREEFDAFRCKLTGLTKVTREYFEKLVYELENGLEGIKTRSRIKKGLGFGLQSQSMGATEGRNRRRAHLRKRKTSERDEEEDDGVNLQATQKKKQTGMANAFNTAPKGDGPSATFQYDSSGTVQQNTDMGATKMLETETELDRDGRSLREKALKVSGERDAAGGSDGTYKGLLGYNDYRSGFRREQNASNMRKTGAFGPLRASSAIRTTFRMDYQPDICKDYKETGFCGYGDSCKFLHDRGDYKSGWQLEKEWEEKEKLRKEKKAVEAMLGEKKQEEEEEQDDGLPFACHICRLPFTSPVVTRCGHYFCEHCALKEHSRTGKCAICKQATNGTFNVASNIAAKMKKLAGAKKAAEEPAGREKGTEGDRLALPPRPPPPHSTDSLAEVDVAEEEGLPPPPPPSLAGQPTCIPVQH</sequence>
<dbReference type="PANTHER" id="PTHR12930:SF0">
    <property type="entry name" value="RING FINGER PROTEIN 113B"/>
    <property type="match status" value="1"/>
</dbReference>
<feature type="domain" description="C3H1-type" evidence="13">
    <location>
        <begin position="702"/>
        <end position="730"/>
    </location>
</feature>
<feature type="zinc finger region" description="C3H1-type" evidence="10">
    <location>
        <begin position="702"/>
        <end position="730"/>
    </location>
</feature>
<dbReference type="Gene3D" id="4.10.1000.10">
    <property type="entry name" value="Zinc finger, CCCH-type"/>
    <property type="match status" value="1"/>
</dbReference>
<feature type="domain" description="RING-type" evidence="12">
    <location>
        <begin position="778"/>
        <end position="816"/>
    </location>
</feature>
<comment type="function">
    <text evidence="2">Might act as an E3 ubiquitin-protein ligase, or as part of E3 complex, which accepts ubiquitin from specific E2 ubiquitin-conjugating enzymes and then transfers it to substrates.</text>
</comment>